<dbReference type="Proteomes" id="UP000242849">
    <property type="component" value="Unassembled WGS sequence"/>
</dbReference>
<dbReference type="Pfam" id="PF03929">
    <property type="entry name" value="PepSY_TM"/>
    <property type="match status" value="1"/>
</dbReference>
<dbReference type="EMBL" id="FNSC01000001">
    <property type="protein sequence ID" value="SED31396.1"/>
    <property type="molecule type" value="Genomic_DNA"/>
</dbReference>
<sequence length="261" mass="29649">MKLRQAMAGLHTWGGLLPSWLLYVIIFTGSIACFDKELERWMRPALHVPQENTLSADQLRDWLAQNVSEPLHAIWIHPPTAREPFWRLIWVPDNGDEQQRRLFAPDGREPMADTLGGEFFFTLHYNLQAGLPGMYIVGLAGMFMLVALVSGVILHRRIFKDMFTLRPQANTQRAWLDVHNLFGVLGLPFHLLMAYSGLVIFVASYMPAGAQVAYQGDIEHFFGEVAGSYHRDELHQPASELSVKFVNPMPSQYTARSIVMN</sequence>
<proteinExistence type="predicted"/>
<keyword evidence="1" id="KW-0472">Membrane</keyword>
<protein>
    <submittedName>
        <fullName evidence="2">PepSY-associated TM region</fullName>
    </submittedName>
</protein>
<name>A0A1H4ZMF7_PSEAG</name>
<keyword evidence="1" id="KW-0812">Transmembrane</keyword>
<feature type="transmembrane region" description="Helical" evidence="1">
    <location>
        <begin position="133"/>
        <end position="154"/>
    </location>
</feature>
<dbReference type="PROSITE" id="PS51257">
    <property type="entry name" value="PROKAR_LIPOPROTEIN"/>
    <property type="match status" value="1"/>
</dbReference>
<reference evidence="3" key="1">
    <citation type="submission" date="2016-10" db="EMBL/GenBank/DDBJ databases">
        <authorList>
            <person name="Varghese N."/>
            <person name="Submissions S."/>
        </authorList>
    </citation>
    <scope>NUCLEOTIDE SEQUENCE [LARGE SCALE GENOMIC DNA]</scope>
    <source>
        <strain evidence="3">DSM 12111</strain>
    </source>
</reference>
<accession>A0A1H4ZMF7</accession>
<dbReference type="STRING" id="53406.SAMN05421553_2436"/>
<evidence type="ECO:0000256" key="1">
    <source>
        <dbReference type="SAM" id="Phobius"/>
    </source>
</evidence>
<dbReference type="AlphaFoldDB" id="A0A1H4ZMF7"/>
<organism evidence="2 3">
    <name type="scientific">Pseudomonas anguilliseptica</name>
    <dbReference type="NCBI Taxonomy" id="53406"/>
    <lineage>
        <taxon>Bacteria</taxon>
        <taxon>Pseudomonadati</taxon>
        <taxon>Pseudomonadota</taxon>
        <taxon>Gammaproteobacteria</taxon>
        <taxon>Pseudomonadales</taxon>
        <taxon>Pseudomonadaceae</taxon>
        <taxon>Pseudomonas</taxon>
    </lineage>
</organism>
<dbReference type="OrthoDB" id="9776609at2"/>
<gene>
    <name evidence="2" type="ORF">SAMN05421553_2436</name>
</gene>
<dbReference type="PANTHER" id="PTHR34219:SF4">
    <property type="entry name" value="PEPSY DOMAIN-CONTAINING PROTEIN"/>
    <property type="match status" value="1"/>
</dbReference>
<feature type="transmembrane region" description="Helical" evidence="1">
    <location>
        <begin position="12"/>
        <end position="34"/>
    </location>
</feature>
<keyword evidence="1" id="KW-1133">Transmembrane helix</keyword>
<evidence type="ECO:0000313" key="3">
    <source>
        <dbReference type="Proteomes" id="UP000242849"/>
    </source>
</evidence>
<dbReference type="PANTHER" id="PTHR34219">
    <property type="entry name" value="IRON-REGULATED INNER MEMBRANE PROTEIN-RELATED"/>
    <property type="match status" value="1"/>
</dbReference>
<feature type="transmembrane region" description="Helical" evidence="1">
    <location>
        <begin position="181"/>
        <end position="203"/>
    </location>
</feature>
<dbReference type="InterPro" id="IPR005625">
    <property type="entry name" value="PepSY-ass_TM"/>
</dbReference>
<evidence type="ECO:0000313" key="2">
    <source>
        <dbReference type="EMBL" id="SED31396.1"/>
    </source>
</evidence>
<keyword evidence="3" id="KW-1185">Reference proteome</keyword>